<sequence>MGADGTPLDGSANEPVAGASAAGLLIPAAVPGSRENEHMERSAFREHSAIYSQQHLPQQLHSGQQSRGMRQVQSASDARRWTSNQDNARSFTSSDHNLSGIHPSGAFSTFPSIDSFSSNDRNRNNGTSNNSEWDWADMPDSNFANLCMFHVPDKPLHRQDPNNRDLTSLPLNLTIRSSEVFPTEIGIFSIDYIPRYARFGPLCGDSRTPSMPDEATVMPKEASGPGIPAANRHPRFSQAHGNAGGGHDSQIIPTSRAINNGEAKSSSSSRCTVWKVFSASGGRVLRLIATDSKKANWMRNVRMATNRDSQNLVACQMDNDIFFYTIKAIKPNTELLFWFSREYAQRMQMPINCELWWRNANLSNGLTFGETSSSIDQRNSFIADSVDQEPEEALDFSVNKKANGGQIQRQTSNEASSLSASDRQLPSCVPSGHMGPHRHNHKHGHHSGHHQHSPMGTSSSVSDLTAFLSDDYASSINSNSTSSSPTSPPVPRCVNDSPPTSGTVQSSTAPATHQHAAQSHSYTVNTNSQQNRPNVIQQTTPLVHRPVPLNPSSQRTDLEAMPPAFAPHAGLFHHSQGQIPGNQAIVNFTQPSAHPNQFSHLNTLLQDYWRRLAIPGAHPAHTHPAPSTSAALPINGGTGQPGILNQPTTAVTAGGGIWIPSHGVTPQSHTSAANGPSATNSLSAGGGRAAAEESLLPIFGATAPIRSSKSTTSLESTSLSQPPNGHLSATFAHPVAAYSSLSSLAAAAAAFQAHAAVNLSSVGDSLEANRALAHSGTHQLASQFRAQDIGRDFGQNSGFCQPYGRMSVHEENHSPLQSNAGKTDMMADPPGMAPKFWQSQVNGRTRYECKECQKPFGQLSNLKVHLRTHTGERPYKCKKCNKGFTQLAHLQKHDLVHTGEKPHRCDVCEKRFSSTSNLKTHLRLHNGQRPYSCDRCHLSFTQYVHLKLHARIHNNERPYTCVQCGRNYISPSGLRTHWKNTGCKAVGEELHALQNYVDNLTQNCGQMTASHAQTNEPNRKMSDEFRSEGAVTDNMEEEVEGRLVMADGDDSDQHEIKNNGDASQENLNLVKTTAAEEILMLKNGSNSSAAFRSSEDNTNTNNAGEGDHSDTHSDDSGPSNVGEQHHRLDQSNNGGTFGQFQATAIRST</sequence>
<evidence type="ECO:0000256" key="6">
    <source>
        <dbReference type="ARBA" id="ARBA00023015"/>
    </source>
</evidence>
<feature type="compositionally biased region" description="Basic residues" evidence="10">
    <location>
        <begin position="435"/>
        <end position="452"/>
    </location>
</feature>
<evidence type="ECO:0000256" key="10">
    <source>
        <dbReference type="SAM" id="MobiDB-lite"/>
    </source>
</evidence>
<dbReference type="Gene3D" id="3.30.160.60">
    <property type="entry name" value="Classic Zinc Finger"/>
    <property type="match status" value="5"/>
</dbReference>
<keyword evidence="14" id="KW-1185">Reference proteome</keyword>
<gene>
    <name evidence="13" type="ORF">DdX_06347</name>
</gene>
<evidence type="ECO:0000256" key="4">
    <source>
        <dbReference type="ARBA" id="ARBA00022771"/>
    </source>
</evidence>
<feature type="compositionally biased region" description="Low complexity" evidence="10">
    <location>
        <begin position="619"/>
        <end position="631"/>
    </location>
</feature>
<feature type="domain" description="C2H2-type" evidence="11">
    <location>
        <begin position="847"/>
        <end position="874"/>
    </location>
</feature>
<feature type="domain" description="C2H2-type" evidence="11">
    <location>
        <begin position="903"/>
        <end position="930"/>
    </location>
</feature>
<keyword evidence="3" id="KW-0677">Repeat</keyword>
<dbReference type="PROSITE" id="PS50280">
    <property type="entry name" value="SET"/>
    <property type="match status" value="1"/>
</dbReference>
<dbReference type="FunFam" id="3.30.160.60:FF:001498">
    <property type="entry name" value="Zinc finger protein 404"/>
    <property type="match status" value="1"/>
</dbReference>
<keyword evidence="2" id="KW-0479">Metal-binding</keyword>
<dbReference type="EMBL" id="JAKKPZ010000008">
    <property type="protein sequence ID" value="KAI1717938.1"/>
    <property type="molecule type" value="Genomic_DNA"/>
</dbReference>
<dbReference type="InterPro" id="IPR001214">
    <property type="entry name" value="SET_dom"/>
</dbReference>
<feature type="domain" description="C2H2-type" evidence="11">
    <location>
        <begin position="875"/>
        <end position="902"/>
    </location>
</feature>
<evidence type="ECO:0000256" key="8">
    <source>
        <dbReference type="ARBA" id="ARBA00023242"/>
    </source>
</evidence>
<dbReference type="FunFam" id="3.30.160.60:FF:000100">
    <property type="entry name" value="Zinc finger 45-like"/>
    <property type="match status" value="1"/>
</dbReference>
<dbReference type="SMART" id="SM00355">
    <property type="entry name" value="ZnF_C2H2"/>
    <property type="match status" value="5"/>
</dbReference>
<feature type="compositionally biased region" description="Polar residues" evidence="10">
    <location>
        <begin position="1130"/>
        <end position="1148"/>
    </location>
</feature>
<evidence type="ECO:0000256" key="3">
    <source>
        <dbReference type="ARBA" id="ARBA00022737"/>
    </source>
</evidence>
<feature type="compositionally biased region" description="Low complexity" evidence="10">
    <location>
        <begin position="475"/>
        <end position="485"/>
    </location>
</feature>
<feature type="compositionally biased region" description="Low complexity" evidence="10">
    <location>
        <begin position="115"/>
        <end position="131"/>
    </location>
</feature>
<feature type="region of interest" description="Disordered" evidence="10">
    <location>
        <begin position="619"/>
        <end position="686"/>
    </location>
</feature>
<evidence type="ECO:0000256" key="5">
    <source>
        <dbReference type="ARBA" id="ARBA00022833"/>
    </source>
</evidence>
<evidence type="ECO:0000256" key="9">
    <source>
        <dbReference type="PROSITE-ProRule" id="PRU00042"/>
    </source>
</evidence>
<dbReference type="PANTHER" id="PTHR16515:SF59">
    <property type="entry name" value="PR DOMAIN ZINC FINGER PROTEIN 1"/>
    <property type="match status" value="1"/>
</dbReference>
<dbReference type="SUPFAM" id="SSF57667">
    <property type="entry name" value="beta-beta-alpha zinc fingers"/>
    <property type="match status" value="3"/>
</dbReference>
<dbReference type="PROSITE" id="PS00028">
    <property type="entry name" value="ZINC_FINGER_C2H2_1"/>
    <property type="match status" value="4"/>
</dbReference>
<evidence type="ECO:0000259" key="11">
    <source>
        <dbReference type="PROSITE" id="PS50157"/>
    </source>
</evidence>
<organism evidence="13 14">
    <name type="scientific">Ditylenchus destructor</name>
    <dbReference type="NCBI Taxonomy" id="166010"/>
    <lineage>
        <taxon>Eukaryota</taxon>
        <taxon>Metazoa</taxon>
        <taxon>Ecdysozoa</taxon>
        <taxon>Nematoda</taxon>
        <taxon>Chromadorea</taxon>
        <taxon>Rhabditida</taxon>
        <taxon>Tylenchina</taxon>
        <taxon>Tylenchomorpha</taxon>
        <taxon>Sphaerularioidea</taxon>
        <taxon>Anguinidae</taxon>
        <taxon>Anguininae</taxon>
        <taxon>Ditylenchus</taxon>
    </lineage>
</organism>
<comment type="subcellular location">
    <subcellularLocation>
        <location evidence="1">Nucleus</location>
    </subcellularLocation>
</comment>
<dbReference type="GO" id="GO:0005737">
    <property type="term" value="C:cytoplasm"/>
    <property type="evidence" value="ECO:0007669"/>
    <property type="project" value="TreeGrafter"/>
</dbReference>
<dbReference type="GO" id="GO:0003700">
    <property type="term" value="F:DNA-binding transcription factor activity"/>
    <property type="evidence" value="ECO:0007669"/>
    <property type="project" value="TreeGrafter"/>
</dbReference>
<dbReference type="PROSITE" id="PS50157">
    <property type="entry name" value="ZINC_FINGER_C2H2_2"/>
    <property type="match status" value="5"/>
</dbReference>
<dbReference type="InterPro" id="IPR013087">
    <property type="entry name" value="Znf_C2H2_type"/>
</dbReference>
<reference evidence="13" key="1">
    <citation type="submission" date="2022-01" db="EMBL/GenBank/DDBJ databases">
        <title>Genome Sequence Resource for Two Populations of Ditylenchus destructor, the Migratory Endoparasitic Phytonematode.</title>
        <authorList>
            <person name="Zhang H."/>
            <person name="Lin R."/>
            <person name="Xie B."/>
        </authorList>
    </citation>
    <scope>NUCLEOTIDE SEQUENCE</scope>
    <source>
        <strain evidence="13">BazhouSP</strain>
    </source>
</reference>
<feature type="domain" description="C2H2-type" evidence="11">
    <location>
        <begin position="959"/>
        <end position="990"/>
    </location>
</feature>
<evidence type="ECO:0000313" key="13">
    <source>
        <dbReference type="EMBL" id="KAI1717938.1"/>
    </source>
</evidence>
<dbReference type="InterPro" id="IPR036236">
    <property type="entry name" value="Znf_C2H2_sf"/>
</dbReference>
<keyword evidence="6" id="KW-0805">Transcription regulation</keyword>
<dbReference type="InterPro" id="IPR046341">
    <property type="entry name" value="SET_dom_sf"/>
</dbReference>
<feature type="compositionally biased region" description="Polar residues" evidence="10">
    <location>
        <begin position="497"/>
        <end position="530"/>
    </location>
</feature>
<evidence type="ECO:0000313" key="14">
    <source>
        <dbReference type="Proteomes" id="UP001201812"/>
    </source>
</evidence>
<keyword evidence="7" id="KW-0804">Transcription</keyword>
<feature type="compositionally biased region" description="Polar residues" evidence="10">
    <location>
        <begin position="664"/>
        <end position="680"/>
    </location>
</feature>
<feature type="compositionally biased region" description="Polar residues" evidence="10">
    <location>
        <begin position="1087"/>
        <end position="1103"/>
    </location>
</feature>
<dbReference type="GO" id="GO:0000978">
    <property type="term" value="F:RNA polymerase II cis-regulatory region sequence-specific DNA binding"/>
    <property type="evidence" value="ECO:0007669"/>
    <property type="project" value="TreeGrafter"/>
</dbReference>
<feature type="region of interest" description="Disordered" evidence="10">
    <location>
        <begin position="1087"/>
        <end position="1148"/>
    </location>
</feature>
<dbReference type="GO" id="GO:0008270">
    <property type="term" value="F:zinc ion binding"/>
    <property type="evidence" value="ECO:0007669"/>
    <property type="project" value="UniProtKB-KW"/>
</dbReference>
<feature type="region of interest" description="Disordered" evidence="10">
    <location>
        <begin position="399"/>
        <end position="462"/>
    </location>
</feature>
<feature type="region of interest" description="Disordered" evidence="10">
    <location>
        <begin position="115"/>
        <end position="135"/>
    </location>
</feature>
<feature type="region of interest" description="Disordered" evidence="10">
    <location>
        <begin position="55"/>
        <end position="98"/>
    </location>
</feature>
<keyword evidence="4 9" id="KW-0863">Zinc-finger</keyword>
<dbReference type="Pfam" id="PF21549">
    <property type="entry name" value="PRDM2_PR"/>
    <property type="match status" value="1"/>
</dbReference>
<dbReference type="FunFam" id="3.30.160.60:FF:001272">
    <property type="entry name" value="Zinc finger protein 683"/>
    <property type="match status" value="1"/>
</dbReference>
<feature type="domain" description="SET" evidence="12">
    <location>
        <begin position="171"/>
        <end position="340"/>
    </location>
</feature>
<dbReference type="GO" id="GO:0006357">
    <property type="term" value="P:regulation of transcription by RNA polymerase II"/>
    <property type="evidence" value="ECO:0007669"/>
    <property type="project" value="TreeGrafter"/>
</dbReference>
<feature type="region of interest" description="Disordered" evidence="10">
    <location>
        <begin position="475"/>
        <end position="530"/>
    </location>
</feature>
<protein>
    <submittedName>
        <fullName evidence="13">Zinc-finger double domain-containing protein</fullName>
    </submittedName>
</protein>
<dbReference type="PANTHER" id="PTHR16515">
    <property type="entry name" value="PR DOMAIN ZINC FINGER PROTEIN"/>
    <property type="match status" value="1"/>
</dbReference>
<dbReference type="GO" id="GO:0005634">
    <property type="term" value="C:nucleus"/>
    <property type="evidence" value="ECO:0007669"/>
    <property type="project" value="UniProtKB-SubCell"/>
</dbReference>
<keyword evidence="8" id="KW-0539">Nucleus</keyword>
<evidence type="ECO:0000259" key="12">
    <source>
        <dbReference type="PROSITE" id="PS50280"/>
    </source>
</evidence>
<dbReference type="InterPro" id="IPR050331">
    <property type="entry name" value="Zinc_finger"/>
</dbReference>
<dbReference type="Gene3D" id="2.170.270.10">
    <property type="entry name" value="SET domain"/>
    <property type="match status" value="1"/>
</dbReference>
<feature type="compositionally biased region" description="Basic and acidic residues" evidence="10">
    <location>
        <begin position="1105"/>
        <end position="1115"/>
    </location>
</feature>
<comment type="caution">
    <text evidence="13">The sequence shown here is derived from an EMBL/GenBank/DDBJ whole genome shotgun (WGS) entry which is preliminary data.</text>
</comment>
<evidence type="ECO:0000256" key="7">
    <source>
        <dbReference type="ARBA" id="ARBA00023163"/>
    </source>
</evidence>
<feature type="compositionally biased region" description="Polar residues" evidence="10">
    <location>
        <begin position="55"/>
        <end position="97"/>
    </location>
</feature>
<evidence type="ECO:0000256" key="2">
    <source>
        <dbReference type="ARBA" id="ARBA00022723"/>
    </source>
</evidence>
<keyword evidence="5" id="KW-0862">Zinc</keyword>
<proteinExistence type="predicted"/>
<feature type="domain" description="C2H2-type" evidence="11">
    <location>
        <begin position="931"/>
        <end position="958"/>
    </location>
</feature>
<dbReference type="Pfam" id="PF00096">
    <property type="entry name" value="zf-C2H2"/>
    <property type="match status" value="3"/>
</dbReference>
<dbReference type="AlphaFoldDB" id="A0AAD4N5S3"/>
<dbReference type="GO" id="GO:0045165">
    <property type="term" value="P:cell fate commitment"/>
    <property type="evidence" value="ECO:0007669"/>
    <property type="project" value="TreeGrafter"/>
</dbReference>
<evidence type="ECO:0000256" key="1">
    <source>
        <dbReference type="ARBA" id="ARBA00004123"/>
    </source>
</evidence>
<dbReference type="FunFam" id="3.30.160.60:FF:000436">
    <property type="entry name" value="PR domain zinc finger protein 4"/>
    <property type="match status" value="1"/>
</dbReference>
<accession>A0AAD4N5S3</accession>
<dbReference type="Proteomes" id="UP001201812">
    <property type="component" value="Unassembled WGS sequence"/>
</dbReference>
<name>A0AAD4N5S3_9BILA</name>
<feature type="compositionally biased region" description="Polar residues" evidence="10">
    <location>
        <begin position="405"/>
        <end position="424"/>
    </location>
</feature>